<dbReference type="AlphaFoldDB" id="A0A1Z1M9V4"/>
<reference evidence="1" key="1">
    <citation type="journal article" date="2017" name="J. Phycol.">
        <title>Analysis of chloroplast genomes and a supermatrix inform reclassification of the Rhodomelaceae (Rhodophyta).</title>
        <authorList>
            <person name="Diaz-Tapia P."/>
            <person name="Maggs C.A."/>
            <person name="West J.A."/>
            <person name="Verbruggen H."/>
        </authorList>
    </citation>
    <scope>NUCLEOTIDE SEQUENCE</scope>
    <source>
        <strain evidence="1">PD508</strain>
    </source>
</reference>
<name>A0A1Z1M9V4_RHOCN</name>
<dbReference type="RefSeq" id="YP_009394110.1">
    <property type="nucleotide sequence ID" value="NC_035271.1"/>
</dbReference>
<geneLocation type="chloroplast" evidence="1"/>
<sequence length="154" mass="18087">MQKTLNSFIEYCHGEWLLQTNTYILKSKVQRTNQQKTIIFIDSENLRIYDEANNLQTYSKFNLEINSNDMFKKQILNSNETNKVQNVIFKVNMPESKLLKSLVLLNHQDLVYEEYLYLINQNMMISLGLMKKSGQSHYVAIKLTSHIKLKSNSS</sequence>
<dbReference type="GeneID" id="33355920"/>
<accession>A0A1Z1M9V4</accession>
<dbReference type="EMBL" id="MF101424">
    <property type="protein sequence ID" value="ARW62672.1"/>
    <property type="molecule type" value="Genomic_DNA"/>
</dbReference>
<organism evidence="1">
    <name type="scientific">Rhodomela confervoides</name>
    <name type="common">Red alga</name>
    <dbReference type="NCBI Taxonomy" id="35163"/>
    <lineage>
        <taxon>Eukaryota</taxon>
        <taxon>Rhodophyta</taxon>
        <taxon>Florideophyceae</taxon>
        <taxon>Rhodymeniophycidae</taxon>
        <taxon>Ceramiales</taxon>
        <taxon>Rhodomelaceae</taxon>
        <taxon>Rhodomela</taxon>
    </lineage>
</organism>
<keyword evidence="1" id="KW-0934">Plastid</keyword>
<protein>
    <submittedName>
        <fullName evidence="1">Uncharacterized protein</fullName>
    </submittedName>
</protein>
<proteinExistence type="predicted"/>
<evidence type="ECO:0000313" key="1">
    <source>
        <dbReference type="EMBL" id="ARW62672.1"/>
    </source>
</evidence>
<keyword evidence="1" id="KW-0150">Chloroplast</keyword>
<gene>
    <name evidence="1" type="primary">ycf58</name>
</gene>